<keyword evidence="1" id="KW-0433">Leucine-rich repeat</keyword>
<feature type="transmembrane region" description="Helical" evidence="4">
    <location>
        <begin position="515"/>
        <end position="539"/>
    </location>
</feature>
<dbReference type="EMBL" id="SUNJ01010537">
    <property type="protein sequence ID" value="TPP59573.1"/>
    <property type="molecule type" value="Genomic_DNA"/>
</dbReference>
<feature type="compositionally biased region" description="Polar residues" evidence="3">
    <location>
        <begin position="658"/>
        <end position="678"/>
    </location>
</feature>
<evidence type="ECO:0000313" key="5">
    <source>
        <dbReference type="EMBL" id="TPP59573.1"/>
    </source>
</evidence>
<dbReference type="PANTHER" id="PTHR45712">
    <property type="entry name" value="AGAP008170-PA"/>
    <property type="match status" value="1"/>
</dbReference>
<reference evidence="5 6" key="1">
    <citation type="submission" date="2019-04" db="EMBL/GenBank/DDBJ databases">
        <title>Annotation for the trematode Fasciola gigantica.</title>
        <authorList>
            <person name="Choi Y.-J."/>
        </authorList>
    </citation>
    <scope>NUCLEOTIDE SEQUENCE [LARGE SCALE GENOMIC DNA]</scope>
    <source>
        <strain evidence="5">Uganda_cow_1</strain>
    </source>
</reference>
<dbReference type="SUPFAM" id="SSF52058">
    <property type="entry name" value="L domain-like"/>
    <property type="match status" value="1"/>
</dbReference>
<feature type="region of interest" description="Disordered" evidence="3">
    <location>
        <begin position="658"/>
        <end position="683"/>
    </location>
</feature>
<dbReference type="InterPro" id="IPR032675">
    <property type="entry name" value="LRR_dom_sf"/>
</dbReference>
<evidence type="ECO:0008006" key="7">
    <source>
        <dbReference type="Google" id="ProtNLM"/>
    </source>
</evidence>
<comment type="caution">
    <text evidence="5">The sequence shown here is derived from an EMBL/GenBank/DDBJ whole genome shotgun (WGS) entry which is preliminary data.</text>
</comment>
<name>A0A504YEL9_FASGI</name>
<dbReference type="STRING" id="46835.A0A504YEL9"/>
<evidence type="ECO:0000256" key="3">
    <source>
        <dbReference type="SAM" id="MobiDB-lite"/>
    </source>
</evidence>
<keyword evidence="6" id="KW-1185">Reference proteome</keyword>
<accession>A0A504YEL9</accession>
<keyword evidence="4" id="KW-1133">Transmembrane helix</keyword>
<evidence type="ECO:0000256" key="4">
    <source>
        <dbReference type="SAM" id="Phobius"/>
    </source>
</evidence>
<dbReference type="Gene3D" id="3.80.10.10">
    <property type="entry name" value="Ribonuclease Inhibitor"/>
    <property type="match status" value="2"/>
</dbReference>
<sequence length="752" mass="83980">MHSEYVHRVRRITVSELLTNHFCTHLIIFTWVVLTHSMGDSSTPPCPSSCKCSPVEETSSTSSNTVPGVSTSTVREPIMARCWIPANMVHLPCGRSWTIVHLQILTGQPQIDQATGALTSRSIGRLSYANISVSPKLFDRCASLTRLAIWERSQFTWLPQYWLRPLVKLERLFIEVPTLTALPDHFFAFLPRLSFVKISKCPQLTRISRAVFEPCPETLHTLWLDGNGLRGKLPAGVFRQCNFHSIHLNENQLNQLDWGSLSGLSKLQSLHLQRNRLAGSLEQCLSLRGDMNSTALVSSPMLKRLDLSFNQIESIEGIMWSGECVRSRDIKSDRRGLCYLEELDLSHNKLKWLALDSFKGLPRLRRLNLDVNPDLFTPHGSANLALVLYAVSTINRHFQSLIIPIQNSHSDQNRPRLNGSINLCRPDETWLAQAPRYLSMTALHVKHSSCNHPLPLESELEVDKTQTVSISPLTTESLPQLNNQTHVIPNTVSHTEDEHADPILAFLRHTNRFNLLILCLGLIFVGLLIGLLPMTYFLCTPKQKVQNQKPDQSNPMMQLLLHPSSDAAFLLPGQTGQNISSSPNGSLSTPLPKRSMKNGRNGALPPIPPTRVHFAASRLPMMHGSADPIHARPLIQPAMMSQLQMDPQACNITRSRRVNSTSNVYHRTRPQSGPTTNNHRYDRLVPRDSPIPMELHPINRANRGAVSEAAYCPTEDTLVDGSTYSLATVTSFRGRSSAKVGTVVPTAHPTVV</sequence>
<dbReference type="InterPro" id="IPR001611">
    <property type="entry name" value="Leu-rich_rpt"/>
</dbReference>
<evidence type="ECO:0000313" key="6">
    <source>
        <dbReference type="Proteomes" id="UP000316759"/>
    </source>
</evidence>
<protein>
    <recommendedName>
        <fullName evidence="7">Leucine Rich repeat-containing domain protein</fullName>
    </recommendedName>
</protein>
<dbReference type="AlphaFoldDB" id="A0A504YEL9"/>
<feature type="compositionally biased region" description="Polar residues" evidence="3">
    <location>
        <begin position="574"/>
        <end position="589"/>
    </location>
</feature>
<dbReference type="SMART" id="SM00369">
    <property type="entry name" value="LRR_TYP"/>
    <property type="match status" value="4"/>
</dbReference>
<evidence type="ECO:0000256" key="2">
    <source>
        <dbReference type="ARBA" id="ARBA00022737"/>
    </source>
</evidence>
<organism evidence="5 6">
    <name type="scientific">Fasciola gigantica</name>
    <name type="common">Giant liver fluke</name>
    <dbReference type="NCBI Taxonomy" id="46835"/>
    <lineage>
        <taxon>Eukaryota</taxon>
        <taxon>Metazoa</taxon>
        <taxon>Spiralia</taxon>
        <taxon>Lophotrochozoa</taxon>
        <taxon>Platyhelminthes</taxon>
        <taxon>Trematoda</taxon>
        <taxon>Digenea</taxon>
        <taxon>Plagiorchiida</taxon>
        <taxon>Echinostomata</taxon>
        <taxon>Echinostomatoidea</taxon>
        <taxon>Fasciolidae</taxon>
        <taxon>Fasciola</taxon>
    </lineage>
</organism>
<feature type="region of interest" description="Disordered" evidence="3">
    <location>
        <begin position="572"/>
        <end position="593"/>
    </location>
</feature>
<dbReference type="OrthoDB" id="676979at2759"/>
<dbReference type="PRINTS" id="PR00019">
    <property type="entry name" value="LEURICHRPT"/>
</dbReference>
<keyword evidence="4" id="KW-0812">Transmembrane</keyword>
<gene>
    <name evidence="5" type="ORF">FGIG_04504</name>
</gene>
<keyword evidence="2" id="KW-0677">Repeat</keyword>
<dbReference type="Pfam" id="PF13855">
    <property type="entry name" value="LRR_8"/>
    <property type="match status" value="2"/>
</dbReference>
<proteinExistence type="predicted"/>
<evidence type="ECO:0000256" key="1">
    <source>
        <dbReference type="ARBA" id="ARBA00022614"/>
    </source>
</evidence>
<dbReference type="InterPro" id="IPR050333">
    <property type="entry name" value="SLRP"/>
</dbReference>
<dbReference type="InterPro" id="IPR003591">
    <property type="entry name" value="Leu-rich_rpt_typical-subtyp"/>
</dbReference>
<keyword evidence="4" id="KW-0472">Membrane</keyword>
<dbReference type="PROSITE" id="PS51450">
    <property type="entry name" value="LRR"/>
    <property type="match status" value="1"/>
</dbReference>
<dbReference type="PANTHER" id="PTHR45712:SF22">
    <property type="entry name" value="INSULIN-LIKE GROWTH FACTOR-BINDING PROTEIN COMPLEX ACID LABILE SUBUNIT"/>
    <property type="match status" value="1"/>
</dbReference>
<dbReference type="Proteomes" id="UP000316759">
    <property type="component" value="Unassembled WGS sequence"/>
</dbReference>